<dbReference type="Gene3D" id="3.30.70.1450">
    <property type="entry name" value="Regulator of K+ conductance, C-terminal domain"/>
    <property type="match status" value="1"/>
</dbReference>
<dbReference type="PROSITE" id="PS51202">
    <property type="entry name" value="RCK_C"/>
    <property type="match status" value="1"/>
</dbReference>
<gene>
    <name evidence="7" type="primary">trkA</name>
    <name evidence="7" type="ORF">Nans01_33710</name>
</gene>
<dbReference type="InterPro" id="IPR036721">
    <property type="entry name" value="RCK_C_sf"/>
</dbReference>
<dbReference type="Proteomes" id="UP001165092">
    <property type="component" value="Unassembled WGS sequence"/>
</dbReference>
<dbReference type="EMBL" id="BSQG01000005">
    <property type="protein sequence ID" value="GLU49020.1"/>
    <property type="molecule type" value="Genomic_DNA"/>
</dbReference>
<dbReference type="PANTHER" id="PTHR43833:SF8">
    <property type="entry name" value="TRK SYSTEM POTASSIUM UPTAKE PROTEIN TRKA"/>
    <property type="match status" value="1"/>
</dbReference>
<dbReference type="SUPFAM" id="SSF116726">
    <property type="entry name" value="TrkA C-terminal domain-like"/>
    <property type="match status" value="1"/>
</dbReference>
<keyword evidence="2" id="KW-0406">Ion transport</keyword>
<evidence type="ECO:0000259" key="5">
    <source>
        <dbReference type="PROSITE" id="PS51201"/>
    </source>
</evidence>
<protein>
    <recommendedName>
        <fullName evidence="1">Trk system potassium uptake protein TrkA</fullName>
    </recommendedName>
</protein>
<keyword evidence="8" id="KW-1185">Reference proteome</keyword>
<dbReference type="InterPro" id="IPR050721">
    <property type="entry name" value="Trk_Ktr_HKT_K-transport"/>
</dbReference>
<evidence type="ECO:0000256" key="1">
    <source>
        <dbReference type="ARBA" id="ARBA00017378"/>
    </source>
</evidence>
<dbReference type="InterPro" id="IPR006036">
    <property type="entry name" value="K_uptake_TrkA"/>
</dbReference>
<dbReference type="Pfam" id="PF02254">
    <property type="entry name" value="TrkA_N"/>
    <property type="match status" value="1"/>
</dbReference>
<dbReference type="Pfam" id="PF02080">
    <property type="entry name" value="TrkA_C"/>
    <property type="match status" value="1"/>
</dbReference>
<dbReference type="RefSeq" id="WP_285760476.1">
    <property type="nucleotide sequence ID" value="NZ_BSQG01000005.1"/>
</dbReference>
<evidence type="ECO:0000259" key="6">
    <source>
        <dbReference type="PROSITE" id="PS51202"/>
    </source>
</evidence>
<comment type="caution">
    <text evidence="7">The sequence shown here is derived from an EMBL/GenBank/DDBJ whole genome shotgun (WGS) entry which is preliminary data.</text>
</comment>
<dbReference type="PANTHER" id="PTHR43833">
    <property type="entry name" value="POTASSIUM CHANNEL PROTEIN 2-RELATED-RELATED"/>
    <property type="match status" value="1"/>
</dbReference>
<dbReference type="PROSITE" id="PS51201">
    <property type="entry name" value="RCK_N"/>
    <property type="match status" value="1"/>
</dbReference>
<dbReference type="GO" id="GO:0005886">
    <property type="term" value="C:plasma membrane"/>
    <property type="evidence" value="ECO:0007669"/>
    <property type="project" value="InterPro"/>
</dbReference>
<keyword evidence="4" id="KW-0520">NAD</keyword>
<dbReference type="Gene3D" id="3.40.50.720">
    <property type="entry name" value="NAD(P)-binding Rossmann-like Domain"/>
    <property type="match status" value="1"/>
</dbReference>
<feature type="domain" description="RCK N-terminal" evidence="5">
    <location>
        <begin position="1"/>
        <end position="118"/>
    </location>
</feature>
<dbReference type="SUPFAM" id="SSF51735">
    <property type="entry name" value="NAD(P)-binding Rossmann-fold domains"/>
    <property type="match status" value="1"/>
</dbReference>
<dbReference type="InterPro" id="IPR006037">
    <property type="entry name" value="RCK_C"/>
</dbReference>
<accession>A0A9W6P8C2</accession>
<sequence>MHIVILGCGRVGSTLAHTLEDSGHTVAVVDRSPEAFRRLRSATAKTAVTGLGHDRDALVRAGIERADAFAAVSSGDNSNIIAARVARETFGVRNVVARIYDPRRAEVYQRLGIPTVGTVHWTADTILRRLLPSDASPTGGTPWHDPSGALVMAAGTPGPQWSDRTVDEIETALGLRVAYLERAGAALLPRGDTRVVDGDVVHVLTKTEAARELLARLGADEDEEGRA</sequence>
<proteinExistence type="predicted"/>
<evidence type="ECO:0000256" key="4">
    <source>
        <dbReference type="ARBA" id="ARBA00023027"/>
    </source>
</evidence>
<dbReference type="InterPro" id="IPR003148">
    <property type="entry name" value="RCK_N"/>
</dbReference>
<organism evidence="7 8">
    <name type="scientific">Nocardiopsis ansamitocini</name>
    <dbReference type="NCBI Taxonomy" id="1670832"/>
    <lineage>
        <taxon>Bacteria</taxon>
        <taxon>Bacillati</taxon>
        <taxon>Actinomycetota</taxon>
        <taxon>Actinomycetes</taxon>
        <taxon>Streptosporangiales</taxon>
        <taxon>Nocardiopsidaceae</taxon>
        <taxon>Nocardiopsis</taxon>
    </lineage>
</organism>
<dbReference type="PRINTS" id="PR00335">
    <property type="entry name" value="KUPTAKETRKA"/>
</dbReference>
<evidence type="ECO:0000256" key="3">
    <source>
        <dbReference type="ARBA" id="ARBA00022958"/>
    </source>
</evidence>
<dbReference type="InterPro" id="IPR036291">
    <property type="entry name" value="NAD(P)-bd_dom_sf"/>
</dbReference>
<evidence type="ECO:0000313" key="8">
    <source>
        <dbReference type="Proteomes" id="UP001165092"/>
    </source>
</evidence>
<dbReference type="AlphaFoldDB" id="A0A9W6P8C2"/>
<evidence type="ECO:0000313" key="7">
    <source>
        <dbReference type="EMBL" id="GLU49020.1"/>
    </source>
</evidence>
<evidence type="ECO:0000256" key="2">
    <source>
        <dbReference type="ARBA" id="ARBA00022538"/>
    </source>
</evidence>
<reference evidence="7" key="1">
    <citation type="submission" date="2023-02" db="EMBL/GenBank/DDBJ databases">
        <title>Nocardiopsis ansamitocini NBRC 112285.</title>
        <authorList>
            <person name="Ichikawa N."/>
            <person name="Sato H."/>
            <person name="Tonouchi N."/>
        </authorList>
    </citation>
    <scope>NUCLEOTIDE SEQUENCE</scope>
    <source>
        <strain evidence="7">NBRC 112285</strain>
    </source>
</reference>
<keyword evidence="3" id="KW-0630">Potassium</keyword>
<keyword evidence="2" id="KW-0633">Potassium transport</keyword>
<name>A0A9W6P8C2_9ACTN</name>
<keyword evidence="2" id="KW-0813">Transport</keyword>
<dbReference type="GO" id="GO:0015079">
    <property type="term" value="F:potassium ion transmembrane transporter activity"/>
    <property type="evidence" value="ECO:0007669"/>
    <property type="project" value="InterPro"/>
</dbReference>
<feature type="domain" description="RCK C-terminal" evidence="6">
    <location>
        <begin position="138"/>
        <end position="220"/>
    </location>
</feature>